<evidence type="ECO:0000313" key="6">
    <source>
        <dbReference type="EMBL" id="MFC3703892.1"/>
    </source>
</evidence>
<dbReference type="InterPro" id="IPR036388">
    <property type="entry name" value="WH-like_DNA-bd_sf"/>
</dbReference>
<organism evidence="6 7">
    <name type="scientific">Devosia honganensis</name>
    <dbReference type="NCBI Taxonomy" id="1610527"/>
    <lineage>
        <taxon>Bacteria</taxon>
        <taxon>Pseudomonadati</taxon>
        <taxon>Pseudomonadota</taxon>
        <taxon>Alphaproteobacteria</taxon>
        <taxon>Hyphomicrobiales</taxon>
        <taxon>Devosiaceae</taxon>
        <taxon>Devosia</taxon>
    </lineage>
</organism>
<dbReference type="RefSeq" id="WP_380095023.1">
    <property type="nucleotide sequence ID" value="NZ_JBHRYD010000001.1"/>
</dbReference>
<evidence type="ECO:0000259" key="5">
    <source>
        <dbReference type="PROSITE" id="PS50949"/>
    </source>
</evidence>
<gene>
    <name evidence="6" type="ORF">ACFOOL_03875</name>
</gene>
<dbReference type="EMBL" id="JBHRYD010000001">
    <property type="protein sequence ID" value="MFC3703892.1"/>
    <property type="molecule type" value="Genomic_DNA"/>
</dbReference>
<feature type="region of interest" description="Disordered" evidence="4">
    <location>
        <begin position="1"/>
        <end position="26"/>
    </location>
</feature>
<dbReference type="PRINTS" id="PR00035">
    <property type="entry name" value="HTHGNTR"/>
</dbReference>
<protein>
    <submittedName>
        <fullName evidence="6">GntR family transcriptional regulator</fullName>
    </submittedName>
</protein>
<evidence type="ECO:0000256" key="3">
    <source>
        <dbReference type="ARBA" id="ARBA00023163"/>
    </source>
</evidence>
<proteinExistence type="predicted"/>
<dbReference type="Proteomes" id="UP001595613">
    <property type="component" value="Unassembled WGS sequence"/>
</dbReference>
<reference evidence="7" key="1">
    <citation type="journal article" date="2019" name="Int. J. Syst. Evol. Microbiol.">
        <title>The Global Catalogue of Microorganisms (GCM) 10K type strain sequencing project: providing services to taxonomists for standard genome sequencing and annotation.</title>
        <authorList>
            <consortium name="The Broad Institute Genomics Platform"/>
            <consortium name="The Broad Institute Genome Sequencing Center for Infectious Disease"/>
            <person name="Wu L."/>
            <person name="Ma J."/>
        </authorList>
    </citation>
    <scope>NUCLEOTIDE SEQUENCE [LARGE SCALE GENOMIC DNA]</scope>
    <source>
        <strain evidence="7">KCTC 42281</strain>
    </source>
</reference>
<keyword evidence="7" id="KW-1185">Reference proteome</keyword>
<dbReference type="SUPFAM" id="SSF46785">
    <property type="entry name" value="Winged helix' DNA-binding domain"/>
    <property type="match status" value="1"/>
</dbReference>
<name>A0ABV7WXW7_9HYPH</name>
<dbReference type="InterPro" id="IPR011711">
    <property type="entry name" value="GntR_C"/>
</dbReference>
<dbReference type="CDD" id="cd07377">
    <property type="entry name" value="WHTH_GntR"/>
    <property type="match status" value="1"/>
</dbReference>
<evidence type="ECO:0000256" key="4">
    <source>
        <dbReference type="SAM" id="MobiDB-lite"/>
    </source>
</evidence>
<evidence type="ECO:0000256" key="2">
    <source>
        <dbReference type="ARBA" id="ARBA00023125"/>
    </source>
</evidence>
<keyword evidence="1" id="KW-0805">Transcription regulation</keyword>
<keyword evidence="3" id="KW-0804">Transcription</keyword>
<dbReference type="Pfam" id="PF00392">
    <property type="entry name" value="GntR"/>
    <property type="match status" value="1"/>
</dbReference>
<feature type="domain" description="HTH gntR-type" evidence="5">
    <location>
        <begin position="26"/>
        <end position="93"/>
    </location>
</feature>
<accession>A0ABV7WXW7</accession>
<evidence type="ECO:0000256" key="1">
    <source>
        <dbReference type="ARBA" id="ARBA00023015"/>
    </source>
</evidence>
<dbReference type="SMART" id="SM00345">
    <property type="entry name" value="HTH_GNTR"/>
    <property type="match status" value="1"/>
</dbReference>
<dbReference type="Pfam" id="PF07729">
    <property type="entry name" value="FCD"/>
    <property type="match status" value="1"/>
</dbReference>
<dbReference type="Gene3D" id="1.10.10.10">
    <property type="entry name" value="Winged helix-like DNA-binding domain superfamily/Winged helix DNA-binding domain"/>
    <property type="match status" value="1"/>
</dbReference>
<dbReference type="InterPro" id="IPR036390">
    <property type="entry name" value="WH_DNA-bd_sf"/>
</dbReference>
<dbReference type="SUPFAM" id="SSF48008">
    <property type="entry name" value="GntR ligand-binding domain-like"/>
    <property type="match status" value="1"/>
</dbReference>
<sequence>MTEITGKRAQTARKSLPPPRDTNRGTATWRLVYQELREEIVAMQIRPGDKISENNLARRFGVSRTPAREAMQRLADEGLVEIFPQAGTFVARIPYNELPEAMVIRKALEKTTASMAATLATRSQVLTLASIIEQQREAAEADSPSAFHRGDELFHAKLAEIAGYPGIWKLVLQVKTQVDRFRRLTLVLPHRMAKVIDEHAKILAAIELGDADAAGQAMIEHLNSVLPALEQIDQIDQSMLSTSRRISI</sequence>
<dbReference type="InterPro" id="IPR000524">
    <property type="entry name" value="Tscrpt_reg_HTH_GntR"/>
</dbReference>
<dbReference type="Gene3D" id="1.20.120.530">
    <property type="entry name" value="GntR ligand-binding domain-like"/>
    <property type="match status" value="1"/>
</dbReference>
<dbReference type="PROSITE" id="PS50949">
    <property type="entry name" value="HTH_GNTR"/>
    <property type="match status" value="1"/>
</dbReference>
<keyword evidence="2" id="KW-0238">DNA-binding</keyword>
<dbReference type="InterPro" id="IPR008920">
    <property type="entry name" value="TF_FadR/GntR_C"/>
</dbReference>
<dbReference type="PANTHER" id="PTHR43537">
    <property type="entry name" value="TRANSCRIPTIONAL REGULATOR, GNTR FAMILY"/>
    <property type="match status" value="1"/>
</dbReference>
<dbReference type="PANTHER" id="PTHR43537:SF45">
    <property type="entry name" value="GNTR FAMILY REGULATORY PROTEIN"/>
    <property type="match status" value="1"/>
</dbReference>
<dbReference type="SMART" id="SM00895">
    <property type="entry name" value="FCD"/>
    <property type="match status" value="1"/>
</dbReference>
<evidence type="ECO:0000313" key="7">
    <source>
        <dbReference type="Proteomes" id="UP001595613"/>
    </source>
</evidence>
<comment type="caution">
    <text evidence="6">The sequence shown here is derived from an EMBL/GenBank/DDBJ whole genome shotgun (WGS) entry which is preliminary data.</text>
</comment>